<dbReference type="InterPro" id="IPR000257">
    <property type="entry name" value="Uroporphyrinogen_deCOase"/>
</dbReference>
<dbReference type="InterPro" id="IPR038071">
    <property type="entry name" value="UROD/MetE-like_sf"/>
</dbReference>
<dbReference type="AlphaFoldDB" id="A0A133UKU9"/>
<dbReference type="SUPFAM" id="SSF51726">
    <property type="entry name" value="UROD/MetE-like"/>
    <property type="match status" value="1"/>
</dbReference>
<protein>
    <recommendedName>
        <fullName evidence="3">Uroporphyrinogen decarboxylase (URO-D) domain-containing protein</fullName>
    </recommendedName>
</protein>
<feature type="region of interest" description="Disordered" evidence="2">
    <location>
        <begin position="1"/>
        <end position="54"/>
    </location>
</feature>
<dbReference type="Pfam" id="PF01208">
    <property type="entry name" value="URO-D"/>
    <property type="match status" value="1"/>
</dbReference>
<feature type="compositionally biased region" description="Basic residues" evidence="2">
    <location>
        <begin position="38"/>
        <end position="49"/>
    </location>
</feature>
<sequence>MDSQVIENPLNDWEDFENYEPPDPIKEGDGFADPPDWKKRKKESRKTKNKGGLATGSLPHGFMFQRVHYLRGYENFMRDVARGKQNLDELIDKIREYNLERIRKYLNLGVEFMFFAGDLGTQDRLAISPDKFRHYFLPCYKDMFELCKNEGVIVYLHSDGHILEMIPDFVEAGLDIINPQVRANGLESLEKIAKGNICIDLDLDRQLFPYASSNEIKEHIQKSVDTLNTKKGGLMLNAEISPDIPLENIKTIIKTLESIGGPKPLL</sequence>
<dbReference type="Gene3D" id="3.20.20.210">
    <property type="match status" value="1"/>
</dbReference>
<dbReference type="GO" id="GO:0004853">
    <property type="term" value="F:uroporphyrinogen decarboxylase activity"/>
    <property type="evidence" value="ECO:0007669"/>
    <property type="project" value="InterPro"/>
</dbReference>
<name>A0A133UKU9_9EURY</name>
<evidence type="ECO:0000313" key="4">
    <source>
        <dbReference type="EMBL" id="KXA94813.1"/>
    </source>
</evidence>
<gene>
    <name evidence="4" type="ORF">AKJ65_03360</name>
</gene>
<dbReference type="EMBL" id="LHXO01000038">
    <property type="protein sequence ID" value="KXA94813.1"/>
    <property type="molecule type" value="Genomic_DNA"/>
</dbReference>
<evidence type="ECO:0000256" key="2">
    <source>
        <dbReference type="SAM" id="MobiDB-lite"/>
    </source>
</evidence>
<comment type="caution">
    <text evidence="4">The sequence shown here is derived from an EMBL/GenBank/DDBJ whole genome shotgun (WGS) entry which is preliminary data.</text>
</comment>
<dbReference type="GO" id="GO:0006779">
    <property type="term" value="P:porphyrin-containing compound biosynthetic process"/>
    <property type="evidence" value="ECO:0007669"/>
    <property type="project" value="InterPro"/>
</dbReference>
<evidence type="ECO:0000259" key="3">
    <source>
        <dbReference type="Pfam" id="PF01208"/>
    </source>
</evidence>
<keyword evidence="1" id="KW-0175">Coiled coil</keyword>
<keyword evidence="5" id="KW-1185">Reference proteome</keyword>
<evidence type="ECO:0000256" key="1">
    <source>
        <dbReference type="SAM" id="Coils"/>
    </source>
</evidence>
<evidence type="ECO:0000313" key="5">
    <source>
        <dbReference type="Proteomes" id="UP000070284"/>
    </source>
</evidence>
<dbReference type="PANTHER" id="PTHR47099">
    <property type="entry name" value="METHYLCOBAMIDE:COM METHYLTRANSFERASE MTBA"/>
    <property type="match status" value="1"/>
</dbReference>
<accession>A0A133UKU9</accession>
<reference evidence="4 5" key="1">
    <citation type="journal article" date="2016" name="Sci. Rep.">
        <title>Metabolic traits of an uncultured archaeal lineage -MSBL1- from brine pools of the Red Sea.</title>
        <authorList>
            <person name="Mwirichia R."/>
            <person name="Alam I."/>
            <person name="Rashid M."/>
            <person name="Vinu M."/>
            <person name="Ba-Alawi W."/>
            <person name="Anthony Kamau A."/>
            <person name="Kamanda Ngugi D."/>
            <person name="Goker M."/>
            <person name="Klenk H.P."/>
            <person name="Bajic V."/>
            <person name="Stingl U."/>
        </authorList>
    </citation>
    <scope>NUCLEOTIDE SEQUENCE [LARGE SCALE GENOMIC DNA]</scope>
    <source>
        <strain evidence="4">SCGC-AAA259E19</strain>
    </source>
</reference>
<feature type="domain" description="Uroporphyrinogen decarboxylase (URO-D)" evidence="3">
    <location>
        <begin position="5"/>
        <end position="257"/>
    </location>
</feature>
<dbReference type="InterPro" id="IPR052024">
    <property type="entry name" value="Methanogen_methyltrans"/>
</dbReference>
<proteinExistence type="predicted"/>
<dbReference type="PANTHER" id="PTHR47099:SF1">
    <property type="entry name" value="METHYLCOBAMIDE:COM METHYLTRANSFERASE MTBA"/>
    <property type="match status" value="1"/>
</dbReference>
<feature type="coiled-coil region" evidence="1">
    <location>
        <begin position="73"/>
        <end position="100"/>
    </location>
</feature>
<organism evidence="4 5">
    <name type="scientific">candidate division MSBL1 archaeon SCGC-AAA259E19</name>
    <dbReference type="NCBI Taxonomy" id="1698264"/>
    <lineage>
        <taxon>Archaea</taxon>
        <taxon>Methanobacteriati</taxon>
        <taxon>Methanobacteriota</taxon>
        <taxon>candidate division MSBL1</taxon>
    </lineage>
</organism>
<dbReference type="Proteomes" id="UP000070284">
    <property type="component" value="Unassembled WGS sequence"/>
</dbReference>